<organism evidence="12 13">
    <name type="scientific">Candidatus Sulfobium mesophilum</name>
    <dbReference type="NCBI Taxonomy" id="2016548"/>
    <lineage>
        <taxon>Bacteria</taxon>
        <taxon>Pseudomonadati</taxon>
        <taxon>Nitrospirota</taxon>
        <taxon>Nitrospiria</taxon>
        <taxon>Nitrospirales</taxon>
        <taxon>Nitrospiraceae</taxon>
        <taxon>Candidatus Sulfobium</taxon>
    </lineage>
</organism>
<evidence type="ECO:0000256" key="10">
    <source>
        <dbReference type="ARBA" id="ARBA00047890"/>
    </source>
</evidence>
<dbReference type="NCBIfam" id="TIGR00364">
    <property type="entry name" value="7-cyano-7-deazaguanine synthase QueC"/>
    <property type="match status" value="1"/>
</dbReference>
<feature type="binding site" evidence="11">
    <location>
        <position position="229"/>
    </location>
    <ligand>
        <name>Zn(2+)</name>
        <dbReference type="ChEBI" id="CHEBI:29105"/>
    </ligand>
</feature>
<evidence type="ECO:0000256" key="3">
    <source>
        <dbReference type="ARBA" id="ARBA00022723"/>
    </source>
</evidence>
<feature type="binding site" evidence="11">
    <location>
        <position position="191"/>
    </location>
    <ligand>
        <name>Zn(2+)</name>
        <dbReference type="ChEBI" id="CHEBI:29105"/>
    </ligand>
</feature>
<comment type="pathway">
    <text evidence="1 11">Purine metabolism; 7-cyano-7-deazaguanine biosynthesis.</text>
</comment>
<dbReference type="OrthoDB" id="9789567at2"/>
<proteinExistence type="inferred from homology"/>
<dbReference type="GO" id="GO:0016879">
    <property type="term" value="F:ligase activity, forming carbon-nitrogen bonds"/>
    <property type="evidence" value="ECO:0007669"/>
    <property type="project" value="UniProtKB-UniRule"/>
</dbReference>
<feature type="binding site" evidence="11">
    <location>
        <begin position="11"/>
        <end position="21"/>
    </location>
    <ligand>
        <name>ATP</name>
        <dbReference type="ChEBI" id="CHEBI:30616"/>
    </ligand>
</feature>
<evidence type="ECO:0000256" key="5">
    <source>
        <dbReference type="ARBA" id="ARBA00022785"/>
    </source>
</evidence>
<dbReference type="UniPathway" id="UPA00391"/>
<evidence type="ECO:0000256" key="2">
    <source>
        <dbReference type="ARBA" id="ARBA00022598"/>
    </source>
</evidence>
<comment type="function">
    <text evidence="11">Catalyzes the ATP-dependent conversion of 7-carboxy-7-deazaguanine (CDG) to 7-cyano-7-deazaguanine (preQ(0)).</text>
</comment>
<dbReference type="InterPro" id="IPR014729">
    <property type="entry name" value="Rossmann-like_a/b/a_fold"/>
</dbReference>
<dbReference type="PANTHER" id="PTHR42914">
    <property type="entry name" value="7-CYANO-7-DEAZAGUANINE SYNTHASE"/>
    <property type="match status" value="1"/>
</dbReference>
<dbReference type="CDD" id="cd01995">
    <property type="entry name" value="QueC-like"/>
    <property type="match status" value="1"/>
</dbReference>
<evidence type="ECO:0000256" key="9">
    <source>
        <dbReference type="ARBA" id="ARBA00039149"/>
    </source>
</evidence>
<accession>A0A2U3QHG2</accession>
<dbReference type="GO" id="GO:0008616">
    <property type="term" value="P:tRNA queuosine(34) biosynthetic process"/>
    <property type="evidence" value="ECO:0007669"/>
    <property type="project" value="UniProtKB-UniRule"/>
</dbReference>
<keyword evidence="2 11" id="KW-0436">Ligase</keyword>
<dbReference type="InterPro" id="IPR018317">
    <property type="entry name" value="QueC"/>
</dbReference>
<dbReference type="PANTHER" id="PTHR42914:SF1">
    <property type="entry name" value="7-CYANO-7-DEAZAGUANINE SYNTHASE"/>
    <property type="match status" value="1"/>
</dbReference>
<comment type="catalytic activity">
    <reaction evidence="10 11">
        <text>7-carboxy-7-carbaguanine + NH4(+) + 2 ATP = 7-cyano-7-carbaguanine + 2 AMP + 2 diphosphate + 2 H(+)</text>
        <dbReference type="Rhea" id="RHEA:27982"/>
        <dbReference type="ChEBI" id="CHEBI:15378"/>
        <dbReference type="ChEBI" id="CHEBI:28938"/>
        <dbReference type="ChEBI" id="CHEBI:30616"/>
        <dbReference type="ChEBI" id="CHEBI:33019"/>
        <dbReference type="ChEBI" id="CHEBI:45075"/>
        <dbReference type="ChEBI" id="CHEBI:61036"/>
        <dbReference type="ChEBI" id="CHEBI:456215"/>
        <dbReference type="EC" id="6.3.4.20"/>
    </reaction>
</comment>
<reference evidence="13" key="1">
    <citation type="submission" date="2018-03" db="EMBL/GenBank/DDBJ databases">
        <authorList>
            <person name="Zecchin S."/>
        </authorList>
    </citation>
    <scope>NUCLEOTIDE SEQUENCE [LARGE SCALE GENOMIC DNA]</scope>
</reference>
<evidence type="ECO:0000256" key="6">
    <source>
        <dbReference type="ARBA" id="ARBA00022833"/>
    </source>
</evidence>
<keyword evidence="13" id="KW-1185">Reference proteome</keyword>
<feature type="binding site" evidence="11">
    <location>
        <position position="232"/>
    </location>
    <ligand>
        <name>Zn(2+)</name>
        <dbReference type="ChEBI" id="CHEBI:29105"/>
    </ligand>
</feature>
<comment type="similarity">
    <text evidence="8 11">Belongs to the QueC family.</text>
</comment>
<keyword evidence="3 11" id="KW-0479">Metal-binding</keyword>
<dbReference type="HAMAP" id="MF_01633">
    <property type="entry name" value="QueC"/>
    <property type="match status" value="1"/>
</dbReference>
<keyword evidence="4 11" id="KW-0547">Nucleotide-binding</keyword>
<evidence type="ECO:0000313" key="13">
    <source>
        <dbReference type="Proteomes" id="UP000245125"/>
    </source>
</evidence>
<dbReference type="EC" id="6.3.4.20" evidence="9 11"/>
<keyword evidence="5 11" id="KW-0671">Queuosine biosynthesis</keyword>
<dbReference type="Gene3D" id="3.40.50.620">
    <property type="entry name" value="HUPs"/>
    <property type="match status" value="1"/>
</dbReference>
<name>A0A2U3QHG2_9BACT</name>
<protein>
    <recommendedName>
        <fullName evidence="9 11">7-cyano-7-deazaguanine synthase</fullName>
        <ecNumber evidence="9 11">6.3.4.20</ecNumber>
    </recommendedName>
    <alternativeName>
        <fullName evidence="11">7-cyano-7-carbaguanine synthase</fullName>
    </alternativeName>
    <alternativeName>
        <fullName evidence="11">PreQ(0) synthase</fullName>
    </alternativeName>
    <alternativeName>
        <fullName evidence="11">Queuosine biosynthesis protein QueC</fullName>
    </alternativeName>
</protein>
<sequence length="253" mass="27943">MTRNNRAIVLLSGGIDSSTSLAIAQAEGYEVYALSFNYNQRHEVELAFARQIARSMNVGRHLVTAFDLREVGGSALTSDIEVPKEISPAAIPVTYVPARNTIFLSFALAWAEVLEAENIFIGANAVDYSGYPDCRQEYLTAFENMANLATKASVEGKMKFRINAPLISMRKSEIIRRGIDLGLDYGLTWSCYDPEVTATGGRSERPTGAEKADLFSFDPAEVRAMFRPCGRCDSCRFREKGFIEAGLDDPGRR</sequence>
<dbReference type="SUPFAM" id="SSF52402">
    <property type="entry name" value="Adenine nucleotide alpha hydrolases-like"/>
    <property type="match status" value="1"/>
</dbReference>
<dbReference type="Proteomes" id="UP000245125">
    <property type="component" value="Unassembled WGS sequence"/>
</dbReference>
<feature type="binding site" evidence="11">
    <location>
        <position position="235"/>
    </location>
    <ligand>
        <name>Zn(2+)</name>
        <dbReference type="ChEBI" id="CHEBI:29105"/>
    </ligand>
</feature>
<evidence type="ECO:0000256" key="4">
    <source>
        <dbReference type="ARBA" id="ARBA00022741"/>
    </source>
</evidence>
<dbReference type="GO" id="GO:0008270">
    <property type="term" value="F:zinc ion binding"/>
    <property type="evidence" value="ECO:0007669"/>
    <property type="project" value="UniProtKB-UniRule"/>
</dbReference>
<dbReference type="EMBL" id="OUUY01000079">
    <property type="protein sequence ID" value="SPQ00795.1"/>
    <property type="molecule type" value="Genomic_DNA"/>
</dbReference>
<evidence type="ECO:0000256" key="1">
    <source>
        <dbReference type="ARBA" id="ARBA00005061"/>
    </source>
</evidence>
<evidence type="ECO:0000256" key="8">
    <source>
        <dbReference type="ARBA" id="ARBA00037993"/>
    </source>
</evidence>
<gene>
    <name evidence="11 12" type="primary">queC</name>
    <name evidence="12" type="ORF">NBG4_330012</name>
</gene>
<evidence type="ECO:0000313" key="12">
    <source>
        <dbReference type="EMBL" id="SPQ00795.1"/>
    </source>
</evidence>
<evidence type="ECO:0000256" key="7">
    <source>
        <dbReference type="ARBA" id="ARBA00022840"/>
    </source>
</evidence>
<dbReference type="PIRSF" id="PIRSF006293">
    <property type="entry name" value="ExsB"/>
    <property type="match status" value="1"/>
</dbReference>
<dbReference type="GO" id="GO:0005524">
    <property type="term" value="F:ATP binding"/>
    <property type="evidence" value="ECO:0007669"/>
    <property type="project" value="UniProtKB-UniRule"/>
</dbReference>
<evidence type="ECO:0000256" key="11">
    <source>
        <dbReference type="HAMAP-Rule" id="MF_01633"/>
    </source>
</evidence>
<keyword evidence="7 11" id="KW-0067">ATP-binding</keyword>
<dbReference type="Pfam" id="PF06508">
    <property type="entry name" value="QueC"/>
    <property type="match status" value="1"/>
</dbReference>
<dbReference type="AlphaFoldDB" id="A0A2U3QHG2"/>
<comment type="cofactor">
    <cofactor evidence="11">
        <name>Zn(2+)</name>
        <dbReference type="ChEBI" id="CHEBI:29105"/>
    </cofactor>
    <text evidence="11">Binds 1 zinc ion per subunit.</text>
</comment>
<keyword evidence="6 11" id="KW-0862">Zinc</keyword>